<evidence type="ECO:0000256" key="6">
    <source>
        <dbReference type="ARBA" id="ARBA00022927"/>
    </source>
</evidence>
<evidence type="ECO:0000256" key="5">
    <source>
        <dbReference type="ARBA" id="ARBA00022856"/>
    </source>
</evidence>
<evidence type="ECO:0000256" key="7">
    <source>
        <dbReference type="ARBA" id="ARBA00022989"/>
    </source>
</evidence>
<reference evidence="11" key="1">
    <citation type="submission" date="2024-04" db="EMBL/GenBank/DDBJ databases">
        <authorList>
            <person name="Shaw F."/>
            <person name="Minotto A."/>
        </authorList>
    </citation>
    <scope>NUCLEOTIDE SEQUENCE [LARGE SCALE GENOMIC DNA]</scope>
</reference>
<dbReference type="Pfam" id="PF03169">
    <property type="entry name" value="OPT"/>
    <property type="match status" value="2"/>
</dbReference>
<feature type="transmembrane region" description="Helical" evidence="9">
    <location>
        <begin position="352"/>
        <end position="373"/>
    </location>
</feature>
<keyword evidence="6" id="KW-0653">Protein transport</keyword>
<evidence type="ECO:0000256" key="4">
    <source>
        <dbReference type="ARBA" id="ARBA00022692"/>
    </source>
</evidence>
<dbReference type="InterPro" id="IPR004813">
    <property type="entry name" value="OPT"/>
</dbReference>
<evidence type="ECO:0000256" key="3">
    <source>
        <dbReference type="ARBA" id="ARBA00022448"/>
    </source>
</evidence>
<feature type="transmembrane region" description="Helical" evidence="9">
    <location>
        <begin position="193"/>
        <end position="211"/>
    </location>
</feature>
<keyword evidence="7 9" id="KW-1133">Transmembrane helix</keyword>
<keyword evidence="5" id="KW-0571">Peptide transport</keyword>
<comment type="similarity">
    <text evidence="2">Belongs to the oligopeptide OPT transporter family.</text>
</comment>
<keyword evidence="11" id="KW-1185">Reference proteome</keyword>
<sequence length="490" mass="55463">MHQDSSTAPQSLVQISSHNKPYRLTYPSSNQKQILLFITFRLVVSITESVSGIAPPQSGMFPIPISMSSTAKIDDESQGGVSWTRTDISLPVRNVIAHASLHDPNFDADSSVFEDDSAYPEVRSAVANIDDPSVPVNTLRSWLIGIIWAMLILGLNQFLFFRYPSIIVSIDFVSNRPFGTNQHTQVGLSRERFFVYAFLASGPWYVFPGYLFRALSYFSWVCWIAPKNIIANQLFGYISGLGTSTVTFDWSQIAYIGSPLATPWWTAANAAAGFFFFFLPAPITATLAHTILYHRRQIWAQACRSLHEHADIHARFMSVYPQVPDWWYGIILVVMLVFGVISIEVWDTQTPVWAFVLAHTLGFIYTVPVGVQFHDPSTAVRERFQTWSLHKDPLRPRTMQLSNGAIYNGLLFFLLVGVAAPSIGDLIQRKWPVIFNGTGAIPPATAVNYVPWTTVDFIFNYIIRRRRFAWWTKYNCGFALQYTHHNAWLP</sequence>
<dbReference type="Proteomes" id="UP001497453">
    <property type="component" value="Chromosome 9"/>
</dbReference>
<comment type="subcellular location">
    <subcellularLocation>
        <location evidence="1">Membrane</location>
        <topology evidence="1">Multi-pass membrane protein</topology>
    </subcellularLocation>
</comment>
<gene>
    <name evidence="10" type="ORF">GFSPODELE1_LOCUS11176</name>
</gene>
<evidence type="ECO:0000256" key="2">
    <source>
        <dbReference type="ARBA" id="ARBA00008807"/>
    </source>
</evidence>
<evidence type="ECO:0000256" key="8">
    <source>
        <dbReference type="ARBA" id="ARBA00023136"/>
    </source>
</evidence>
<evidence type="ECO:0000256" key="1">
    <source>
        <dbReference type="ARBA" id="ARBA00004141"/>
    </source>
</evidence>
<feature type="transmembrane region" description="Helical" evidence="9">
    <location>
        <begin position="444"/>
        <end position="463"/>
    </location>
</feature>
<accession>A0ABP1ECD6</accession>
<evidence type="ECO:0000313" key="11">
    <source>
        <dbReference type="Proteomes" id="UP001497453"/>
    </source>
</evidence>
<name>A0ABP1ECD6_9APHY</name>
<dbReference type="InterPro" id="IPR004648">
    <property type="entry name" value="Oligpept_transpt"/>
</dbReference>
<feature type="transmembrane region" description="Helical" evidence="9">
    <location>
        <begin position="326"/>
        <end position="346"/>
    </location>
</feature>
<feature type="transmembrane region" description="Helical" evidence="9">
    <location>
        <begin position="142"/>
        <end position="161"/>
    </location>
</feature>
<protein>
    <submittedName>
        <fullName evidence="10">Uncharacterized protein</fullName>
    </submittedName>
</protein>
<evidence type="ECO:0000256" key="9">
    <source>
        <dbReference type="SAM" id="Phobius"/>
    </source>
</evidence>
<dbReference type="EMBL" id="OZ037952">
    <property type="protein sequence ID" value="CAL1717337.1"/>
    <property type="molecule type" value="Genomic_DNA"/>
</dbReference>
<dbReference type="PANTHER" id="PTHR22601">
    <property type="entry name" value="ISP4 LIKE PROTEIN"/>
    <property type="match status" value="1"/>
</dbReference>
<keyword evidence="8 9" id="KW-0472">Membrane</keyword>
<proteinExistence type="inferred from homology"/>
<feature type="transmembrane region" description="Helical" evidence="9">
    <location>
        <begin position="405"/>
        <end position="424"/>
    </location>
</feature>
<evidence type="ECO:0000313" key="10">
    <source>
        <dbReference type="EMBL" id="CAL1717337.1"/>
    </source>
</evidence>
<organism evidence="10 11">
    <name type="scientific">Somion occarium</name>
    <dbReference type="NCBI Taxonomy" id="3059160"/>
    <lineage>
        <taxon>Eukaryota</taxon>
        <taxon>Fungi</taxon>
        <taxon>Dikarya</taxon>
        <taxon>Basidiomycota</taxon>
        <taxon>Agaricomycotina</taxon>
        <taxon>Agaricomycetes</taxon>
        <taxon>Polyporales</taxon>
        <taxon>Cerrenaceae</taxon>
        <taxon>Somion</taxon>
    </lineage>
</organism>
<keyword evidence="4 9" id="KW-0812">Transmembrane</keyword>
<feature type="transmembrane region" description="Helical" evidence="9">
    <location>
        <begin position="264"/>
        <end position="288"/>
    </location>
</feature>
<keyword evidence="3" id="KW-0813">Transport</keyword>